<proteinExistence type="predicted"/>
<dbReference type="EMBL" id="OBQD01000017">
    <property type="protein sequence ID" value="SOC45710.1"/>
    <property type="molecule type" value="Genomic_DNA"/>
</dbReference>
<evidence type="ECO:0008006" key="3">
    <source>
        <dbReference type="Google" id="ProtNLM"/>
    </source>
</evidence>
<dbReference type="Proteomes" id="UP000219167">
    <property type="component" value="Unassembled WGS sequence"/>
</dbReference>
<dbReference type="OrthoDB" id="7510885at2"/>
<keyword evidence="2" id="KW-1185">Reference proteome</keyword>
<accession>A0A285UV67</accession>
<organism evidence="1 2">
    <name type="scientific">Rhizobium subbaraonis</name>
    <dbReference type="NCBI Taxonomy" id="908946"/>
    <lineage>
        <taxon>Bacteria</taxon>
        <taxon>Pseudomonadati</taxon>
        <taxon>Pseudomonadota</taxon>
        <taxon>Alphaproteobacteria</taxon>
        <taxon>Hyphomicrobiales</taxon>
        <taxon>Rhizobiaceae</taxon>
        <taxon>Rhizobium/Agrobacterium group</taxon>
        <taxon>Rhizobium</taxon>
    </lineage>
</organism>
<gene>
    <name evidence="1" type="ORF">SAMN05892877_11799</name>
</gene>
<evidence type="ECO:0000313" key="1">
    <source>
        <dbReference type="EMBL" id="SOC45710.1"/>
    </source>
</evidence>
<evidence type="ECO:0000313" key="2">
    <source>
        <dbReference type="Proteomes" id="UP000219167"/>
    </source>
</evidence>
<protein>
    <recommendedName>
        <fullName evidence="3">DUF551 domain-containing protein</fullName>
    </recommendedName>
</protein>
<sequence length="153" mass="17287">MTDVPNDIMEANVVAFRWKFSDDGEWHYGSKRPGPFRFGDPDIVEPLFSEAALLAERERRTPDVVTWQPIETAPRDKTHVIVAVPDKDLDGYTVGEAYFDPENYGDGDWWWAGTSVADHFDSPMSDCMWHEPTLWQPLPAAPSLSSGTGRSEE</sequence>
<dbReference type="AlphaFoldDB" id="A0A285UV67"/>
<name>A0A285UV67_9HYPH</name>
<dbReference type="RefSeq" id="WP_097142151.1">
    <property type="nucleotide sequence ID" value="NZ_OBQD01000017.1"/>
</dbReference>
<reference evidence="1 2" key="1">
    <citation type="submission" date="2017-08" db="EMBL/GenBank/DDBJ databases">
        <authorList>
            <person name="de Groot N.N."/>
        </authorList>
    </citation>
    <scope>NUCLEOTIDE SEQUENCE [LARGE SCALE GENOMIC DNA]</scope>
    <source>
        <strain evidence="1 2">JC85</strain>
    </source>
</reference>